<reference evidence="1 2" key="1">
    <citation type="submission" date="2015-01" db="EMBL/GenBank/DDBJ databases">
        <title>Evolution of Trichinella species and genotypes.</title>
        <authorList>
            <person name="Korhonen P.K."/>
            <person name="Edoardo P."/>
            <person name="Giuseppe L.R."/>
            <person name="Gasser R.B."/>
        </authorList>
    </citation>
    <scope>NUCLEOTIDE SEQUENCE [LARGE SCALE GENOMIC DNA]</scope>
    <source>
        <strain evidence="1">ISS120</strain>
    </source>
</reference>
<protein>
    <submittedName>
        <fullName evidence="1">Uncharacterized protein</fullName>
    </submittedName>
</protein>
<sequence length="37" mass="4561">MFIPFRTNYYQNENKSKQPQGWYQREANTIKCYSTPK</sequence>
<evidence type="ECO:0000313" key="2">
    <source>
        <dbReference type="Proteomes" id="UP000054653"/>
    </source>
</evidence>
<dbReference type="Proteomes" id="UP000054653">
    <property type="component" value="Unassembled WGS sequence"/>
</dbReference>
<keyword evidence="2" id="KW-1185">Reference proteome</keyword>
<accession>A0A0V1B131</accession>
<gene>
    <name evidence="1" type="ORF">T03_3936</name>
</gene>
<organism evidence="1 2">
    <name type="scientific">Trichinella britovi</name>
    <name type="common">Parasitic roundworm</name>
    <dbReference type="NCBI Taxonomy" id="45882"/>
    <lineage>
        <taxon>Eukaryota</taxon>
        <taxon>Metazoa</taxon>
        <taxon>Ecdysozoa</taxon>
        <taxon>Nematoda</taxon>
        <taxon>Enoplea</taxon>
        <taxon>Dorylaimia</taxon>
        <taxon>Trichinellida</taxon>
        <taxon>Trichinellidae</taxon>
        <taxon>Trichinella</taxon>
    </lineage>
</organism>
<evidence type="ECO:0000313" key="1">
    <source>
        <dbReference type="EMBL" id="KRY30284.1"/>
    </source>
</evidence>
<dbReference type="EMBL" id="JYDI01001467">
    <property type="protein sequence ID" value="KRY30284.1"/>
    <property type="molecule type" value="Genomic_DNA"/>
</dbReference>
<dbReference type="AlphaFoldDB" id="A0A0V1B131"/>
<name>A0A0V1B131_TRIBR</name>
<proteinExistence type="predicted"/>
<comment type="caution">
    <text evidence="1">The sequence shown here is derived from an EMBL/GenBank/DDBJ whole genome shotgun (WGS) entry which is preliminary data.</text>
</comment>